<dbReference type="SMART" id="SM00456">
    <property type="entry name" value="WW"/>
    <property type="match status" value="1"/>
</dbReference>
<sequence length="178" mass="19065">MAYYGGDPYNRPPPPGYGQPPYGQPYNQGPPGPPLARPPPGPPPPLPPGWYQQWEPNAQRAFWVEEATGRSQWEAPYGYGFAGDRGGPPPAGYYNQGPPPAPYGGGGGYDNYPPQQAPQEQQSSSGSGVGKMVMAGIGGAALGAFVTHEIDEHNESEEEREAYEEGREDQAFDDDGGW</sequence>
<name>A0AAD6MW22_9EURO</name>
<dbReference type="Proteomes" id="UP001215712">
    <property type="component" value="Unassembled WGS sequence"/>
</dbReference>
<reference evidence="3" key="1">
    <citation type="journal article" date="2023" name="IMA Fungus">
        <title>Comparative genomic study of the Penicillium genus elucidates a diverse pangenome and 15 lateral gene transfer events.</title>
        <authorList>
            <person name="Petersen C."/>
            <person name="Sorensen T."/>
            <person name="Nielsen M.R."/>
            <person name="Sondergaard T.E."/>
            <person name="Sorensen J.L."/>
            <person name="Fitzpatrick D.A."/>
            <person name="Frisvad J.C."/>
            <person name="Nielsen K.L."/>
        </authorList>
    </citation>
    <scope>NUCLEOTIDE SEQUENCE</scope>
    <source>
        <strain evidence="3">IBT 17514</strain>
    </source>
</reference>
<protein>
    <recommendedName>
        <fullName evidence="2">WW domain-containing protein</fullName>
    </recommendedName>
</protein>
<dbReference type="Pfam" id="PF00397">
    <property type="entry name" value="WW"/>
    <property type="match status" value="1"/>
</dbReference>
<proteinExistence type="predicted"/>
<feature type="region of interest" description="Disordered" evidence="1">
    <location>
        <begin position="75"/>
        <end position="132"/>
    </location>
</feature>
<organism evidence="3 4">
    <name type="scientific">Penicillium malachiteum</name>
    <dbReference type="NCBI Taxonomy" id="1324776"/>
    <lineage>
        <taxon>Eukaryota</taxon>
        <taxon>Fungi</taxon>
        <taxon>Dikarya</taxon>
        <taxon>Ascomycota</taxon>
        <taxon>Pezizomycotina</taxon>
        <taxon>Eurotiomycetes</taxon>
        <taxon>Eurotiomycetidae</taxon>
        <taxon>Eurotiales</taxon>
        <taxon>Aspergillaceae</taxon>
        <taxon>Penicillium</taxon>
    </lineage>
</organism>
<keyword evidence="4" id="KW-1185">Reference proteome</keyword>
<dbReference type="EMBL" id="JAQJAN010000007">
    <property type="protein sequence ID" value="KAJ5726897.1"/>
    <property type="molecule type" value="Genomic_DNA"/>
</dbReference>
<feature type="compositionally biased region" description="Pro residues" evidence="1">
    <location>
        <begin position="28"/>
        <end position="48"/>
    </location>
</feature>
<evidence type="ECO:0000313" key="3">
    <source>
        <dbReference type="EMBL" id="KAJ5726897.1"/>
    </source>
</evidence>
<feature type="region of interest" description="Disordered" evidence="1">
    <location>
        <begin position="147"/>
        <end position="178"/>
    </location>
</feature>
<feature type="region of interest" description="Disordered" evidence="1">
    <location>
        <begin position="1"/>
        <end position="54"/>
    </location>
</feature>
<feature type="compositionally biased region" description="Low complexity" evidence="1">
    <location>
        <begin position="110"/>
        <end position="126"/>
    </location>
</feature>
<accession>A0AAD6MW22</accession>
<dbReference type="InterPro" id="IPR001202">
    <property type="entry name" value="WW_dom"/>
</dbReference>
<feature type="compositionally biased region" description="Pro residues" evidence="1">
    <location>
        <begin position="87"/>
        <end position="102"/>
    </location>
</feature>
<evidence type="ECO:0000256" key="1">
    <source>
        <dbReference type="SAM" id="MobiDB-lite"/>
    </source>
</evidence>
<dbReference type="Gene3D" id="2.20.70.10">
    <property type="match status" value="1"/>
</dbReference>
<dbReference type="SUPFAM" id="SSF51045">
    <property type="entry name" value="WW domain"/>
    <property type="match status" value="1"/>
</dbReference>
<evidence type="ECO:0000313" key="4">
    <source>
        <dbReference type="Proteomes" id="UP001215712"/>
    </source>
</evidence>
<dbReference type="PROSITE" id="PS50020">
    <property type="entry name" value="WW_DOMAIN_2"/>
    <property type="match status" value="1"/>
</dbReference>
<feature type="domain" description="WW" evidence="2">
    <location>
        <begin position="44"/>
        <end position="78"/>
    </location>
</feature>
<gene>
    <name evidence="3" type="ORF">N7493_005924</name>
</gene>
<comment type="caution">
    <text evidence="3">The sequence shown here is derived from an EMBL/GenBank/DDBJ whole genome shotgun (WGS) entry which is preliminary data.</text>
</comment>
<evidence type="ECO:0000259" key="2">
    <source>
        <dbReference type="PROSITE" id="PS50020"/>
    </source>
</evidence>
<dbReference type="InterPro" id="IPR036020">
    <property type="entry name" value="WW_dom_sf"/>
</dbReference>
<reference evidence="3" key="2">
    <citation type="submission" date="2023-01" db="EMBL/GenBank/DDBJ databases">
        <authorList>
            <person name="Petersen C."/>
        </authorList>
    </citation>
    <scope>NUCLEOTIDE SEQUENCE</scope>
    <source>
        <strain evidence="3">IBT 17514</strain>
    </source>
</reference>
<dbReference type="AlphaFoldDB" id="A0AAD6MW22"/>